<name>A0A0A1WDH3_9SPHN</name>
<comment type="caution">
    <text evidence="2">The sequence shown here is derived from an EMBL/GenBank/DDBJ whole genome shotgun (WGS) entry which is preliminary data.</text>
</comment>
<keyword evidence="3" id="KW-1185">Reference proteome</keyword>
<reference evidence="2 3" key="1">
    <citation type="submission" date="2014-11" db="EMBL/GenBank/DDBJ databases">
        <title>Whole genome shotgun sequence of Sphingomonas parapaucimobilis NBRC 15100.</title>
        <authorList>
            <person name="Katano-Makiyama Y."/>
            <person name="Hosoyama A."/>
            <person name="Hashimoto M."/>
            <person name="Hosoyama Y."/>
            <person name="Noguchi M."/>
            <person name="Numata M."/>
            <person name="Tsuchikane K."/>
            <person name="Hirakata S."/>
            <person name="Uohara A."/>
            <person name="Shimodaira J."/>
            <person name="Ohji S."/>
            <person name="Ichikawa N."/>
            <person name="Kimura A."/>
            <person name="Yamazoe A."/>
            <person name="Fujita N."/>
        </authorList>
    </citation>
    <scope>NUCLEOTIDE SEQUENCE [LARGE SCALE GENOMIC DNA]</scope>
    <source>
        <strain evidence="2 3">NBRC 15100</strain>
    </source>
</reference>
<dbReference type="AlphaFoldDB" id="A0A0A1WDH3"/>
<dbReference type="Proteomes" id="UP000032305">
    <property type="component" value="Unassembled WGS sequence"/>
</dbReference>
<evidence type="ECO:0000313" key="3">
    <source>
        <dbReference type="Proteomes" id="UP000032305"/>
    </source>
</evidence>
<evidence type="ECO:0000256" key="1">
    <source>
        <dbReference type="SAM" id="MobiDB-lite"/>
    </source>
</evidence>
<protein>
    <recommendedName>
        <fullName evidence="4">Ribbon-helix-helix protein CopG domain-containing protein</fullName>
    </recommendedName>
</protein>
<sequence length="60" mass="6623">MTSATGDTTKKKRPDQPGTPVMVRLQPAQLAALDAWRARQDPEPSRPEAIRALLAERLVD</sequence>
<organism evidence="2 3">
    <name type="scientific">Sphingomonas parapaucimobilis NBRC 15100</name>
    <dbReference type="NCBI Taxonomy" id="1219049"/>
    <lineage>
        <taxon>Bacteria</taxon>
        <taxon>Pseudomonadati</taxon>
        <taxon>Pseudomonadota</taxon>
        <taxon>Alphaproteobacteria</taxon>
        <taxon>Sphingomonadales</taxon>
        <taxon>Sphingomonadaceae</taxon>
        <taxon>Sphingomonas</taxon>
    </lineage>
</organism>
<accession>A0A0A1WDH3</accession>
<gene>
    <name evidence="2" type="ORF">SP5_110_00120</name>
</gene>
<evidence type="ECO:0000313" key="2">
    <source>
        <dbReference type="EMBL" id="GAM02984.1"/>
    </source>
</evidence>
<evidence type="ECO:0008006" key="4">
    <source>
        <dbReference type="Google" id="ProtNLM"/>
    </source>
</evidence>
<feature type="region of interest" description="Disordered" evidence="1">
    <location>
        <begin position="1"/>
        <end position="21"/>
    </location>
</feature>
<proteinExistence type="predicted"/>
<dbReference type="EMBL" id="BBPI01000110">
    <property type="protein sequence ID" value="GAM02984.1"/>
    <property type="molecule type" value="Genomic_DNA"/>
</dbReference>